<accession>A0A843XJI4</accession>
<evidence type="ECO:0000313" key="2">
    <source>
        <dbReference type="Proteomes" id="UP000652761"/>
    </source>
</evidence>
<reference evidence="1" key="1">
    <citation type="submission" date="2017-07" db="EMBL/GenBank/DDBJ databases">
        <title>Taro Niue Genome Assembly and Annotation.</title>
        <authorList>
            <person name="Atibalentja N."/>
            <person name="Keating K."/>
            <person name="Fields C.J."/>
        </authorList>
    </citation>
    <scope>NUCLEOTIDE SEQUENCE</scope>
    <source>
        <strain evidence="1">Niue_2</strain>
        <tissue evidence="1">Leaf</tissue>
    </source>
</reference>
<evidence type="ECO:0000313" key="1">
    <source>
        <dbReference type="EMBL" id="MQM19486.1"/>
    </source>
</evidence>
<organism evidence="1 2">
    <name type="scientific">Colocasia esculenta</name>
    <name type="common">Wild taro</name>
    <name type="synonym">Arum esculentum</name>
    <dbReference type="NCBI Taxonomy" id="4460"/>
    <lineage>
        <taxon>Eukaryota</taxon>
        <taxon>Viridiplantae</taxon>
        <taxon>Streptophyta</taxon>
        <taxon>Embryophyta</taxon>
        <taxon>Tracheophyta</taxon>
        <taxon>Spermatophyta</taxon>
        <taxon>Magnoliopsida</taxon>
        <taxon>Liliopsida</taxon>
        <taxon>Araceae</taxon>
        <taxon>Aroideae</taxon>
        <taxon>Colocasieae</taxon>
        <taxon>Colocasia</taxon>
    </lineage>
</organism>
<gene>
    <name evidence="1" type="ORF">Taro_052491</name>
</gene>
<keyword evidence="2" id="KW-1185">Reference proteome</keyword>
<protein>
    <submittedName>
        <fullName evidence="1">Uncharacterized protein</fullName>
    </submittedName>
</protein>
<dbReference type="AlphaFoldDB" id="A0A843XJI4"/>
<comment type="caution">
    <text evidence="1">The sequence shown here is derived from an EMBL/GenBank/DDBJ whole genome shotgun (WGS) entry which is preliminary data.</text>
</comment>
<name>A0A843XJI4_COLES</name>
<sequence>MSCLVHPHIDRLLALNEPILVVPPSTPHRSLVGVPLTLAICHIKACEIRLERSLRCHFARENTRVLGVLRGKGSESGWKSSSPSLLLLQIIMIFL</sequence>
<dbReference type="EMBL" id="NMUH01008951">
    <property type="protein sequence ID" value="MQM19486.1"/>
    <property type="molecule type" value="Genomic_DNA"/>
</dbReference>
<dbReference type="Proteomes" id="UP000652761">
    <property type="component" value="Unassembled WGS sequence"/>
</dbReference>
<proteinExistence type="predicted"/>